<feature type="compositionally biased region" description="Low complexity" evidence="1">
    <location>
        <begin position="1"/>
        <end position="19"/>
    </location>
</feature>
<proteinExistence type="predicted"/>
<sequence length="102" mass="11754">MEKIGIKQNNIKTNKNRNNPQGGVEVVVTTHIRMESRPRIEIESRTKIENNHCKVSIYSQQIRDWHLQLVKRSTHKRKRVACAVASLLKPATLEGASRARRT</sequence>
<gene>
    <name evidence="2" type="ORF">EVAR_28612_1</name>
</gene>
<keyword evidence="3" id="KW-1185">Reference proteome</keyword>
<name>A0A4C1XX67_EUMVA</name>
<dbReference type="AlphaFoldDB" id="A0A4C1XX67"/>
<evidence type="ECO:0000313" key="3">
    <source>
        <dbReference type="Proteomes" id="UP000299102"/>
    </source>
</evidence>
<reference evidence="2 3" key="1">
    <citation type="journal article" date="2019" name="Commun. Biol.">
        <title>The bagworm genome reveals a unique fibroin gene that provides high tensile strength.</title>
        <authorList>
            <person name="Kono N."/>
            <person name="Nakamura H."/>
            <person name="Ohtoshi R."/>
            <person name="Tomita M."/>
            <person name="Numata K."/>
            <person name="Arakawa K."/>
        </authorList>
    </citation>
    <scope>NUCLEOTIDE SEQUENCE [LARGE SCALE GENOMIC DNA]</scope>
</reference>
<evidence type="ECO:0000256" key="1">
    <source>
        <dbReference type="SAM" id="MobiDB-lite"/>
    </source>
</evidence>
<protein>
    <submittedName>
        <fullName evidence="2">Uncharacterized protein</fullName>
    </submittedName>
</protein>
<dbReference type="EMBL" id="BGZK01000966">
    <property type="protein sequence ID" value="GBP66745.1"/>
    <property type="molecule type" value="Genomic_DNA"/>
</dbReference>
<accession>A0A4C1XX67</accession>
<evidence type="ECO:0000313" key="2">
    <source>
        <dbReference type="EMBL" id="GBP66745.1"/>
    </source>
</evidence>
<organism evidence="2 3">
    <name type="scientific">Eumeta variegata</name>
    <name type="common">Bagworm moth</name>
    <name type="synonym">Eumeta japonica</name>
    <dbReference type="NCBI Taxonomy" id="151549"/>
    <lineage>
        <taxon>Eukaryota</taxon>
        <taxon>Metazoa</taxon>
        <taxon>Ecdysozoa</taxon>
        <taxon>Arthropoda</taxon>
        <taxon>Hexapoda</taxon>
        <taxon>Insecta</taxon>
        <taxon>Pterygota</taxon>
        <taxon>Neoptera</taxon>
        <taxon>Endopterygota</taxon>
        <taxon>Lepidoptera</taxon>
        <taxon>Glossata</taxon>
        <taxon>Ditrysia</taxon>
        <taxon>Tineoidea</taxon>
        <taxon>Psychidae</taxon>
        <taxon>Oiketicinae</taxon>
        <taxon>Eumeta</taxon>
    </lineage>
</organism>
<feature type="region of interest" description="Disordered" evidence="1">
    <location>
        <begin position="1"/>
        <end position="22"/>
    </location>
</feature>
<dbReference type="Proteomes" id="UP000299102">
    <property type="component" value="Unassembled WGS sequence"/>
</dbReference>
<comment type="caution">
    <text evidence="2">The sequence shown here is derived from an EMBL/GenBank/DDBJ whole genome shotgun (WGS) entry which is preliminary data.</text>
</comment>